<dbReference type="PROSITE" id="PS00728">
    <property type="entry name" value="AP_NUCLEASE_F1_3"/>
    <property type="match status" value="1"/>
</dbReference>
<feature type="active site" description="Proton acceptor" evidence="6">
    <location>
        <position position="326"/>
    </location>
</feature>
<dbReference type="PROSITE" id="PS51435">
    <property type="entry name" value="AP_NUCLEASE_F1_4"/>
    <property type="match status" value="1"/>
</dbReference>
<dbReference type="Gene3D" id="3.60.10.10">
    <property type="entry name" value="Endonuclease/exonuclease/phosphatase"/>
    <property type="match status" value="1"/>
</dbReference>
<dbReference type="EMBL" id="CP002280">
    <property type="protein sequence ID" value="ADP40198.1"/>
    <property type="molecule type" value="Genomic_DNA"/>
</dbReference>
<dbReference type="Proteomes" id="UP000000387">
    <property type="component" value="Chromosome"/>
</dbReference>
<dbReference type="SUPFAM" id="SSF56219">
    <property type="entry name" value="DNase I-like"/>
    <property type="match status" value="1"/>
</dbReference>
<dbReference type="HOGENOM" id="CLU_027539_0_2_11"/>
<dbReference type="EC" id="3.1.11.2" evidence="10"/>
<evidence type="ECO:0000259" key="9">
    <source>
        <dbReference type="Pfam" id="PF03372"/>
    </source>
</evidence>
<dbReference type="KEGG" id="rdn:HMPREF0733_10740"/>
<sequence length="335" mass="37977">MEKVADFSIYRPLHRGILEEMAVSSNMLCKECSPLPLRKGGARLVRSESFTGDTFTVAWQGAHGKLEYMKIATWNVNSIRARADRIEDWLDKTEVDVLALQETKTKDETFPFELFEFLGYEVAHYGLNQWNGVAIASRVGLDSVERTFPNQPAFGKPGDPAEIEARAIGATCNGVRIWSLYVPNGRGLTDPHMAYKMEWMRQLRTNVNGWLHADPAAQFALVGDWNVAPEDTDVWDIDFFRENDLTHVSAPEREAFYALLNDEGLVDPVRPYTQGEYTYWDYQAGRFSKNEGMRIDFQLCSPALAARVENAWIDREEREGDGASDHTPVVIELAD</sequence>
<evidence type="ECO:0000256" key="3">
    <source>
        <dbReference type="ARBA" id="ARBA00022723"/>
    </source>
</evidence>
<dbReference type="PANTHER" id="PTHR43250">
    <property type="entry name" value="EXODEOXYRIBONUCLEASE III"/>
    <property type="match status" value="1"/>
</dbReference>
<dbReference type="GO" id="GO:0003677">
    <property type="term" value="F:DNA binding"/>
    <property type="evidence" value="ECO:0007669"/>
    <property type="project" value="InterPro"/>
</dbReference>
<organism evidence="10 11">
    <name type="scientific">Rothia dentocariosa (strain ATCC 17931 / CDC X599 / XDIA)</name>
    <dbReference type="NCBI Taxonomy" id="762948"/>
    <lineage>
        <taxon>Bacteria</taxon>
        <taxon>Bacillati</taxon>
        <taxon>Actinomycetota</taxon>
        <taxon>Actinomycetes</taxon>
        <taxon>Micrococcales</taxon>
        <taxon>Micrococcaceae</taxon>
        <taxon>Rothia</taxon>
    </lineage>
</organism>
<feature type="active site" evidence="6">
    <location>
        <position position="181"/>
    </location>
</feature>
<evidence type="ECO:0000256" key="4">
    <source>
        <dbReference type="ARBA" id="ARBA00022801"/>
    </source>
</evidence>
<feature type="site" description="Important for catalytic activity" evidence="8">
    <location>
        <position position="296"/>
    </location>
</feature>
<name>E3H250_ROTDC</name>
<dbReference type="NCBIfam" id="TIGR00195">
    <property type="entry name" value="exoDNase_III"/>
    <property type="match status" value="1"/>
</dbReference>
<feature type="active site" description="Proton donor/acceptor" evidence="6">
    <location>
        <position position="224"/>
    </location>
</feature>
<reference evidence="11" key="1">
    <citation type="submission" date="2010-10" db="EMBL/GenBank/DDBJ databases">
        <title>The complete genome of Rothia dentocariosa ATCC 17931.</title>
        <authorList>
            <person name="Muzny D."/>
            <person name="Qin X."/>
            <person name="Buhay C."/>
            <person name="Dugan-Rocha S."/>
            <person name="Ding Y."/>
            <person name="Chen G."/>
            <person name="Hawes A."/>
            <person name="Holder M."/>
            <person name="Jhangiani S."/>
            <person name="Johnson A."/>
            <person name="Khan Z."/>
            <person name="Li Z."/>
            <person name="Liu W."/>
            <person name="Liu X."/>
            <person name="Perez L."/>
            <person name="Shen H."/>
            <person name="Wang Q."/>
            <person name="Watt J."/>
            <person name="Xi L."/>
            <person name="Xin Y."/>
            <person name="Zhou J."/>
            <person name="Deng J."/>
            <person name="Jiang H."/>
            <person name="Liu Y."/>
            <person name="Qu J."/>
            <person name="Song X.-Z."/>
            <person name="Zhang L."/>
            <person name="Villasana D."/>
            <person name="Johnson A."/>
            <person name="Liu J."/>
            <person name="Liyanage D."/>
            <person name="Lorensuhewa L."/>
            <person name="Robinson T."/>
            <person name="Song A."/>
            <person name="Song B.-B."/>
            <person name="Dinh H."/>
            <person name="Thornton R."/>
            <person name="Coyle M."/>
            <person name="Francisco L."/>
            <person name="Jackson L."/>
            <person name="Javaid M."/>
            <person name="Korchina V."/>
            <person name="Kovar C."/>
            <person name="Mata R."/>
            <person name="Mathew T."/>
            <person name="Ngo R."/>
            <person name="Nguyen L."/>
            <person name="Nguyen N."/>
            <person name="Okwuonu G."/>
            <person name="Ongeri F."/>
            <person name="Pham C."/>
            <person name="Simmons D."/>
            <person name="Wilczek-Boney K."/>
            <person name="Hale W."/>
            <person name="Jakkamsetti A."/>
            <person name="Pham P."/>
            <person name="Ruth R."/>
            <person name="San Lucas F."/>
            <person name="Warren J."/>
            <person name="Zhang J."/>
            <person name="Zhao Z."/>
            <person name="Zhou C."/>
            <person name="Zhu D."/>
            <person name="Lee S."/>
            <person name="Bess C."/>
            <person name="Blankenburg K."/>
            <person name="Forbes L."/>
            <person name="Fu Q."/>
            <person name="Gubbala S."/>
            <person name="Hirani K."/>
            <person name="Jayaseelan J.C."/>
            <person name="Lara F."/>
            <person name="Munidasa M."/>
            <person name="Palculict T."/>
            <person name="Patil S."/>
            <person name="Pu L.-L."/>
            <person name="Saada N."/>
            <person name="Tang L."/>
            <person name="Weissenberger G."/>
            <person name="Zhu Y."/>
            <person name="Hemphill L."/>
            <person name="Shang Y."/>
            <person name="Youmans B."/>
            <person name="Ayvaz T."/>
            <person name="Ross M."/>
            <person name="Santibanez J."/>
            <person name="Aqrawi P."/>
            <person name="Gross S."/>
            <person name="Joshi V."/>
            <person name="Fowler G."/>
            <person name="Nazareth L."/>
            <person name="Reid J."/>
            <person name="Worley K."/>
            <person name="Petrosino J."/>
            <person name="Highlander S."/>
            <person name="Gibbs R."/>
        </authorList>
    </citation>
    <scope>NUCLEOTIDE SEQUENCE [LARGE SCALE GENOMIC DNA]</scope>
    <source>
        <strain evidence="11">ATCC 17931 / CDC X599 / XDIA</strain>
    </source>
</reference>
<evidence type="ECO:0000313" key="10">
    <source>
        <dbReference type="EMBL" id="ADP40198.1"/>
    </source>
</evidence>
<keyword evidence="4 10" id="KW-0378">Hydrolase</keyword>
<feature type="site" description="Interaction with DNA substrate" evidence="8">
    <location>
        <position position="326"/>
    </location>
</feature>
<evidence type="ECO:0000256" key="5">
    <source>
        <dbReference type="ARBA" id="ARBA00022842"/>
    </source>
</evidence>
<dbReference type="eggNOG" id="COG0708">
    <property type="taxonomic scope" value="Bacteria"/>
</dbReference>
<keyword evidence="3 7" id="KW-0479">Metal-binding</keyword>
<evidence type="ECO:0000256" key="6">
    <source>
        <dbReference type="PIRSR" id="PIRSR604808-1"/>
    </source>
</evidence>
<feature type="binding site" evidence="7">
    <location>
        <position position="102"/>
    </location>
    <ligand>
        <name>Mg(2+)</name>
        <dbReference type="ChEBI" id="CHEBI:18420"/>
        <label>1</label>
    </ligand>
</feature>
<feature type="site" description="Transition state stabilizer" evidence="8">
    <location>
        <position position="226"/>
    </location>
</feature>
<evidence type="ECO:0000313" key="11">
    <source>
        <dbReference type="Proteomes" id="UP000000387"/>
    </source>
</evidence>
<dbReference type="Pfam" id="PF03372">
    <property type="entry name" value="Exo_endo_phos"/>
    <property type="match status" value="1"/>
</dbReference>
<dbReference type="GO" id="GO:0046872">
    <property type="term" value="F:metal ion binding"/>
    <property type="evidence" value="ECO:0007669"/>
    <property type="project" value="UniProtKB-KW"/>
</dbReference>
<feature type="binding site" evidence="7">
    <location>
        <position position="224"/>
    </location>
    <ligand>
        <name>Mg(2+)</name>
        <dbReference type="ChEBI" id="CHEBI:18420"/>
        <label>1</label>
    </ligand>
</feature>
<dbReference type="InterPro" id="IPR037493">
    <property type="entry name" value="ExoIII-like"/>
</dbReference>
<evidence type="ECO:0000256" key="1">
    <source>
        <dbReference type="ARBA" id="ARBA00001936"/>
    </source>
</evidence>
<feature type="binding site" evidence="7">
    <location>
        <position position="325"/>
    </location>
    <ligand>
        <name>Mg(2+)</name>
        <dbReference type="ChEBI" id="CHEBI:18420"/>
        <label>1</label>
    </ligand>
</feature>
<comment type="cofactor">
    <cofactor evidence="7">
        <name>Mg(2+)</name>
        <dbReference type="ChEBI" id="CHEBI:18420"/>
    </cofactor>
    <cofactor evidence="7">
        <name>Mn(2+)</name>
        <dbReference type="ChEBI" id="CHEBI:29035"/>
    </cofactor>
    <text evidence="7">Probably binds two magnesium or manganese ions per subunit.</text>
</comment>
<dbReference type="InterPro" id="IPR036691">
    <property type="entry name" value="Endo/exonu/phosph_ase_sf"/>
</dbReference>
<gene>
    <name evidence="10" type="primary">xth</name>
    <name evidence="10" type="ordered locus">HMPREF0733_10740</name>
</gene>
<dbReference type="CDD" id="cd09086">
    <property type="entry name" value="ExoIII-like_AP-endo"/>
    <property type="match status" value="1"/>
</dbReference>
<feature type="binding site" evidence="7">
    <location>
        <position position="226"/>
    </location>
    <ligand>
        <name>Mg(2+)</name>
        <dbReference type="ChEBI" id="CHEBI:18420"/>
        <label>1</label>
    </ligand>
</feature>
<dbReference type="InterPro" id="IPR020848">
    <property type="entry name" value="AP_endonuclease_F1_CS"/>
</dbReference>
<keyword evidence="5 7" id="KW-0460">Magnesium</keyword>
<dbReference type="InterPro" id="IPR005135">
    <property type="entry name" value="Endo/exonuclease/phosphatase"/>
</dbReference>
<accession>E3H250</accession>
<evidence type="ECO:0000256" key="8">
    <source>
        <dbReference type="PIRSR" id="PIRSR604808-3"/>
    </source>
</evidence>
<dbReference type="GO" id="GO:0006281">
    <property type="term" value="P:DNA repair"/>
    <property type="evidence" value="ECO:0007669"/>
    <property type="project" value="InterPro"/>
</dbReference>
<dbReference type="AlphaFoldDB" id="E3H250"/>
<feature type="domain" description="Endonuclease/exonuclease/phosphatase" evidence="9">
    <location>
        <begin position="72"/>
        <end position="326"/>
    </location>
</feature>
<comment type="similarity">
    <text evidence="2">Belongs to the DNA repair enzymes AP/ExoA family.</text>
</comment>
<evidence type="ECO:0000256" key="7">
    <source>
        <dbReference type="PIRSR" id="PIRSR604808-2"/>
    </source>
</evidence>
<feature type="binding site" evidence="7">
    <location>
        <position position="326"/>
    </location>
    <ligand>
        <name>Mg(2+)</name>
        <dbReference type="ChEBI" id="CHEBI:18420"/>
        <label>1</label>
    </ligand>
</feature>
<keyword evidence="7" id="KW-0464">Manganese</keyword>
<feature type="binding site" evidence="7">
    <location>
        <position position="75"/>
    </location>
    <ligand>
        <name>Mg(2+)</name>
        <dbReference type="ChEBI" id="CHEBI:18420"/>
        <label>1</label>
    </ligand>
</feature>
<dbReference type="GO" id="GO:0008311">
    <property type="term" value="F:double-stranded DNA 3'-5' DNA exonuclease activity"/>
    <property type="evidence" value="ECO:0007669"/>
    <property type="project" value="UniProtKB-EC"/>
</dbReference>
<evidence type="ECO:0000256" key="2">
    <source>
        <dbReference type="ARBA" id="ARBA00007092"/>
    </source>
</evidence>
<dbReference type="GO" id="GO:0004519">
    <property type="term" value="F:endonuclease activity"/>
    <property type="evidence" value="ECO:0007669"/>
    <property type="project" value="InterPro"/>
</dbReference>
<proteinExistence type="inferred from homology"/>
<comment type="cofactor">
    <cofactor evidence="1">
        <name>Mn(2+)</name>
        <dbReference type="ChEBI" id="CHEBI:29035"/>
    </cofactor>
</comment>
<dbReference type="PANTHER" id="PTHR43250:SF2">
    <property type="entry name" value="EXODEOXYRIBONUCLEASE III"/>
    <property type="match status" value="1"/>
</dbReference>
<dbReference type="NCBIfam" id="TIGR00633">
    <property type="entry name" value="xth"/>
    <property type="match status" value="1"/>
</dbReference>
<dbReference type="InterPro" id="IPR004808">
    <property type="entry name" value="AP_endonuc_1"/>
</dbReference>
<protein>
    <submittedName>
        <fullName evidence="10">Exodeoxyribonuclease III</fullName>
        <ecNumber evidence="10">3.1.11.2</ecNumber>
    </submittedName>
</protein>